<keyword evidence="2" id="KW-1185">Reference proteome</keyword>
<protein>
    <submittedName>
        <fullName evidence="1">Type IX secretion system membrane protein, PorP/SprF family</fullName>
    </submittedName>
</protein>
<sequence length="355" mass="40068">MAGENMKGMLQSLDKKTAIKAIALSIIVIFGMLDSVYAQDVLSRTQIFHAIEWQSPAMAGIQNNMSADIMYRQALNGYGNQSGYVQAGFFYPIKAAEGNSLKNSSFTLSNPERAEEFYNSKTARRKQGVGLQLNSIKLGPLDRTEVKGFYAYHLPINKTFNLSLGSALKFQQNSIGLKSLTVRDEANDELYQKLINNNSGRQSNVQMDLSLAYYSDKLYLSFVSNSIFTQSFQATEMSAYMNDGINFSLLAGYKWNLNSELTLLPNVELNYFATTGGQYKSSVRLKYKELVYIGMGMHHNLKWAGLFGFNIPGNFFINYSYDYYTGFIREFSNGVHEVSLSFLFKNKNSSTPYTW</sequence>
<dbReference type="InterPro" id="IPR006315">
    <property type="entry name" value="OM_autotransptr_brl_dom"/>
</dbReference>
<dbReference type="InterPro" id="IPR019861">
    <property type="entry name" value="PorP/SprF_Bacteroidetes"/>
</dbReference>
<proteinExistence type="predicted"/>
<dbReference type="GO" id="GO:0019867">
    <property type="term" value="C:outer membrane"/>
    <property type="evidence" value="ECO:0007669"/>
    <property type="project" value="InterPro"/>
</dbReference>
<dbReference type="STRING" id="1028.SAMN05661096_02812"/>
<evidence type="ECO:0000313" key="1">
    <source>
        <dbReference type="EMBL" id="SMG41693.1"/>
    </source>
</evidence>
<dbReference type="Proteomes" id="UP000193804">
    <property type="component" value="Unassembled WGS sequence"/>
</dbReference>
<gene>
    <name evidence="1" type="ORF">SAMN05661096_02812</name>
</gene>
<dbReference type="AlphaFoldDB" id="A0A1X7KLV5"/>
<dbReference type="NCBIfam" id="TIGR03519">
    <property type="entry name" value="T9SS_PorP_fam"/>
    <property type="match status" value="1"/>
</dbReference>
<accession>A0A1X7KLV5</accession>
<dbReference type="OrthoDB" id="978914at2"/>
<reference evidence="2" key="1">
    <citation type="submission" date="2017-04" db="EMBL/GenBank/DDBJ databases">
        <authorList>
            <person name="Varghese N."/>
            <person name="Submissions S."/>
        </authorList>
    </citation>
    <scope>NUCLEOTIDE SEQUENCE [LARGE SCALE GENOMIC DNA]</scope>
    <source>
        <strain evidence="2">DSM 4125</strain>
    </source>
</reference>
<evidence type="ECO:0000313" key="2">
    <source>
        <dbReference type="Proteomes" id="UP000193804"/>
    </source>
</evidence>
<dbReference type="Pfam" id="PF11751">
    <property type="entry name" value="PorP_SprF"/>
    <property type="match status" value="1"/>
</dbReference>
<dbReference type="EMBL" id="FXAW01000006">
    <property type="protein sequence ID" value="SMG41693.1"/>
    <property type="molecule type" value="Genomic_DNA"/>
</dbReference>
<name>A0A1X7KLV5_9BACT</name>
<dbReference type="NCBIfam" id="TIGR01414">
    <property type="entry name" value="autotrans_barl"/>
    <property type="match status" value="1"/>
</dbReference>
<organism evidence="1 2">
    <name type="scientific">Marivirga sericea</name>
    <dbReference type="NCBI Taxonomy" id="1028"/>
    <lineage>
        <taxon>Bacteria</taxon>
        <taxon>Pseudomonadati</taxon>
        <taxon>Bacteroidota</taxon>
        <taxon>Cytophagia</taxon>
        <taxon>Cytophagales</taxon>
        <taxon>Marivirgaceae</taxon>
        <taxon>Marivirga</taxon>
    </lineage>
</organism>